<evidence type="ECO:0000313" key="8">
    <source>
        <dbReference type="EMBL" id="KAF2762022.1"/>
    </source>
</evidence>
<feature type="domain" description="RRM" evidence="7">
    <location>
        <begin position="466"/>
        <end position="532"/>
    </location>
</feature>
<feature type="compositionally biased region" description="Basic and acidic residues" evidence="6">
    <location>
        <begin position="362"/>
        <end position="374"/>
    </location>
</feature>
<dbReference type="InterPro" id="IPR005120">
    <property type="entry name" value="UPF3_dom"/>
</dbReference>
<dbReference type="Proteomes" id="UP000799437">
    <property type="component" value="Unassembled WGS sequence"/>
</dbReference>
<keyword evidence="5" id="KW-0694">RNA-binding</keyword>
<feature type="compositionally biased region" description="Gly residues" evidence="6">
    <location>
        <begin position="567"/>
        <end position="587"/>
    </location>
</feature>
<dbReference type="EMBL" id="ML996566">
    <property type="protein sequence ID" value="KAF2762022.1"/>
    <property type="molecule type" value="Genomic_DNA"/>
</dbReference>
<dbReference type="PANTHER" id="PTHR13112">
    <property type="entry name" value="UPF3 REGULATOR OF NONSENSE TRANSCRIPTS-LIKE PROTEIN"/>
    <property type="match status" value="1"/>
</dbReference>
<dbReference type="Pfam" id="PF03467">
    <property type="entry name" value="Smg4_UPF3"/>
    <property type="match status" value="1"/>
</dbReference>
<evidence type="ECO:0000256" key="5">
    <source>
        <dbReference type="PROSITE-ProRule" id="PRU00176"/>
    </source>
</evidence>
<evidence type="ECO:0000256" key="6">
    <source>
        <dbReference type="SAM" id="MobiDB-lite"/>
    </source>
</evidence>
<evidence type="ECO:0000259" key="7">
    <source>
        <dbReference type="PROSITE" id="PS50102"/>
    </source>
</evidence>
<keyword evidence="9" id="KW-1185">Reference proteome</keyword>
<feature type="compositionally biased region" description="Basic and acidic residues" evidence="6">
    <location>
        <begin position="384"/>
        <end position="398"/>
    </location>
</feature>
<keyword evidence="3" id="KW-0866">Nonsense-mediated mRNA decay</keyword>
<dbReference type="Pfam" id="PF00076">
    <property type="entry name" value="RRM_1"/>
    <property type="match status" value="1"/>
</dbReference>
<evidence type="ECO:0000256" key="3">
    <source>
        <dbReference type="ARBA" id="ARBA00023161"/>
    </source>
</evidence>
<protein>
    <recommendedName>
        <fullName evidence="7">RRM domain-containing protein</fullName>
    </recommendedName>
</protein>
<feature type="compositionally biased region" description="Polar residues" evidence="6">
    <location>
        <begin position="174"/>
        <end position="189"/>
    </location>
</feature>
<gene>
    <name evidence="8" type="ORF">EJ05DRAFT_482822</name>
</gene>
<name>A0A6A6WGN5_9PEZI</name>
<dbReference type="PROSITE" id="PS50102">
    <property type="entry name" value="RRM"/>
    <property type="match status" value="1"/>
</dbReference>
<dbReference type="GO" id="GO:0003729">
    <property type="term" value="F:mRNA binding"/>
    <property type="evidence" value="ECO:0007669"/>
    <property type="project" value="TreeGrafter"/>
</dbReference>
<feature type="region of interest" description="Disordered" evidence="6">
    <location>
        <begin position="174"/>
        <end position="474"/>
    </location>
</feature>
<keyword evidence="4" id="KW-0539">Nucleus</keyword>
<sequence length="633" mass="66453">MPNPSQAGAANGVLPAPSTILQKNAPQSAARGGPKGTPPKPKLKFCIRRLPPGLTKSELEETLGDEWKPGNGRVDWANFRKGRTSTDLTKTSKPSRYLLHLTDSAYVAILHDKVKQTTFIDARNTGKDPVLIAPPSLEHALYARIPTGRRVRHDARQGQIDQDPEYQDFLMSLTNPVNKPSASEASDLSAQKGEKVTTTPLIEHLREKKAKEKPGSKLSKHARGESKDEKPDRKLKIGKDGGIVEKPKKLSRKEAAKEAVKVLNKEVGSASVGAKSQENIPPAGSTSEKKRERGSTAAAKALLQRDLGIGPAPVKGRRGAKRETTAESAAKSGEPTVSVKDREIAGVTPTPEKGVVSGESSRPLKEKGRFSRAERRAHKAAIAENKDRVETPADDASKVKPPVAPTILRKPANVPKPVSASALPPTGPKLPSATPKGPAASRQAPPISVPPSVSGDAATTLAPTGKQGFLKHANPSQGITEPLIEAALSAFGAVERVEIDKRKGFAYVEFVEPEGLQKAIAASPVKIAQGAVQVLERKDRPAKRIAPTQVLPSPPTAPRGNTVRGGAFAGRGRGGGRGGIIGRGGRGPQSINPPQGAPTPAGDSQGLPLAVPNATTSEVSTLATTSTSITAAP</sequence>
<reference evidence="8" key="1">
    <citation type="journal article" date="2020" name="Stud. Mycol.">
        <title>101 Dothideomycetes genomes: a test case for predicting lifestyles and emergence of pathogens.</title>
        <authorList>
            <person name="Haridas S."/>
            <person name="Albert R."/>
            <person name="Binder M."/>
            <person name="Bloem J."/>
            <person name="Labutti K."/>
            <person name="Salamov A."/>
            <person name="Andreopoulos B."/>
            <person name="Baker S."/>
            <person name="Barry K."/>
            <person name="Bills G."/>
            <person name="Bluhm B."/>
            <person name="Cannon C."/>
            <person name="Castanera R."/>
            <person name="Culley D."/>
            <person name="Daum C."/>
            <person name="Ezra D."/>
            <person name="Gonzalez J."/>
            <person name="Henrissat B."/>
            <person name="Kuo A."/>
            <person name="Liang C."/>
            <person name="Lipzen A."/>
            <person name="Lutzoni F."/>
            <person name="Magnuson J."/>
            <person name="Mondo S."/>
            <person name="Nolan M."/>
            <person name="Ohm R."/>
            <person name="Pangilinan J."/>
            <person name="Park H.-J."/>
            <person name="Ramirez L."/>
            <person name="Alfaro M."/>
            <person name="Sun H."/>
            <person name="Tritt A."/>
            <person name="Yoshinaga Y."/>
            <person name="Zwiers L.-H."/>
            <person name="Turgeon B."/>
            <person name="Goodwin S."/>
            <person name="Spatafora J."/>
            <person name="Crous P."/>
            <person name="Grigoriev I."/>
        </authorList>
    </citation>
    <scope>NUCLEOTIDE SEQUENCE</scope>
    <source>
        <strain evidence="8">CBS 121739</strain>
    </source>
</reference>
<evidence type="ECO:0000256" key="2">
    <source>
        <dbReference type="ARBA" id="ARBA00005991"/>
    </source>
</evidence>
<dbReference type="Gene3D" id="3.30.70.330">
    <property type="match status" value="2"/>
</dbReference>
<proteinExistence type="inferred from homology"/>
<dbReference type="RefSeq" id="XP_033604473.1">
    <property type="nucleotide sequence ID" value="XM_033745208.1"/>
</dbReference>
<dbReference type="InterPro" id="IPR012677">
    <property type="entry name" value="Nucleotide-bd_a/b_plait_sf"/>
</dbReference>
<evidence type="ECO:0000313" key="9">
    <source>
        <dbReference type="Proteomes" id="UP000799437"/>
    </source>
</evidence>
<dbReference type="PANTHER" id="PTHR13112:SF0">
    <property type="entry name" value="FI21285P1"/>
    <property type="match status" value="1"/>
</dbReference>
<feature type="region of interest" description="Disordered" evidence="6">
    <location>
        <begin position="1"/>
        <end position="45"/>
    </location>
</feature>
<dbReference type="GO" id="GO:0045727">
    <property type="term" value="P:positive regulation of translation"/>
    <property type="evidence" value="ECO:0007669"/>
    <property type="project" value="TreeGrafter"/>
</dbReference>
<dbReference type="GO" id="GO:0005737">
    <property type="term" value="C:cytoplasm"/>
    <property type="evidence" value="ECO:0007669"/>
    <property type="project" value="TreeGrafter"/>
</dbReference>
<feature type="compositionally biased region" description="Basic and acidic residues" evidence="6">
    <location>
        <begin position="203"/>
        <end position="215"/>
    </location>
</feature>
<dbReference type="SUPFAM" id="SSF54928">
    <property type="entry name" value="RNA-binding domain, RBD"/>
    <property type="match status" value="2"/>
</dbReference>
<dbReference type="GeneID" id="54486262"/>
<feature type="compositionally biased region" description="Basic and acidic residues" evidence="6">
    <location>
        <begin position="222"/>
        <end position="264"/>
    </location>
</feature>
<dbReference type="CDD" id="cd12455">
    <property type="entry name" value="RRM_like_Smg4_UPF3"/>
    <property type="match status" value="1"/>
</dbReference>
<evidence type="ECO:0000256" key="1">
    <source>
        <dbReference type="ARBA" id="ARBA00004123"/>
    </source>
</evidence>
<evidence type="ECO:0000256" key="4">
    <source>
        <dbReference type="ARBA" id="ARBA00023242"/>
    </source>
</evidence>
<comment type="similarity">
    <text evidence="2">Belongs to the RENT3 family.</text>
</comment>
<dbReference type="InterPro" id="IPR039722">
    <property type="entry name" value="Upf3"/>
</dbReference>
<dbReference type="InterPro" id="IPR035979">
    <property type="entry name" value="RBD_domain_sf"/>
</dbReference>
<dbReference type="GO" id="GO:0000184">
    <property type="term" value="P:nuclear-transcribed mRNA catabolic process, nonsense-mediated decay"/>
    <property type="evidence" value="ECO:0007669"/>
    <property type="project" value="UniProtKB-KW"/>
</dbReference>
<dbReference type="CDD" id="cd00590">
    <property type="entry name" value="RRM_SF"/>
    <property type="match status" value="1"/>
</dbReference>
<dbReference type="GO" id="GO:0005730">
    <property type="term" value="C:nucleolus"/>
    <property type="evidence" value="ECO:0007669"/>
    <property type="project" value="TreeGrafter"/>
</dbReference>
<accession>A0A6A6WGN5</accession>
<organism evidence="8 9">
    <name type="scientific">Pseudovirgaria hyperparasitica</name>
    <dbReference type="NCBI Taxonomy" id="470096"/>
    <lineage>
        <taxon>Eukaryota</taxon>
        <taxon>Fungi</taxon>
        <taxon>Dikarya</taxon>
        <taxon>Ascomycota</taxon>
        <taxon>Pezizomycotina</taxon>
        <taxon>Dothideomycetes</taxon>
        <taxon>Dothideomycetes incertae sedis</taxon>
        <taxon>Acrospermales</taxon>
        <taxon>Acrospermaceae</taxon>
        <taxon>Pseudovirgaria</taxon>
    </lineage>
</organism>
<feature type="region of interest" description="Disordered" evidence="6">
    <location>
        <begin position="547"/>
        <end position="633"/>
    </location>
</feature>
<dbReference type="InterPro" id="IPR000504">
    <property type="entry name" value="RRM_dom"/>
</dbReference>
<comment type="subcellular location">
    <subcellularLocation>
        <location evidence="1">Nucleus</location>
    </subcellularLocation>
</comment>
<dbReference type="AlphaFoldDB" id="A0A6A6WGN5"/>
<dbReference type="OrthoDB" id="18087at2759"/>
<feature type="compositionally biased region" description="Low complexity" evidence="6">
    <location>
        <begin position="620"/>
        <end position="633"/>
    </location>
</feature>